<dbReference type="CDD" id="cd01109">
    <property type="entry name" value="HTH_YyaN"/>
    <property type="match status" value="1"/>
</dbReference>
<proteinExistence type="predicted"/>
<dbReference type="SUPFAM" id="SSF46955">
    <property type="entry name" value="Putative DNA-binding domain"/>
    <property type="match status" value="1"/>
</dbReference>
<evidence type="ECO:0000313" key="6">
    <source>
        <dbReference type="EMBL" id="PMD69461.1"/>
    </source>
</evidence>
<feature type="domain" description="HTH merR-type" evidence="5">
    <location>
        <begin position="2"/>
        <end position="72"/>
    </location>
</feature>
<evidence type="ECO:0000256" key="4">
    <source>
        <dbReference type="ARBA" id="ARBA00023163"/>
    </source>
</evidence>
<organism evidence="6 7">
    <name type="scientific">Companilactobacillus nuruki</name>
    <dbReference type="NCBI Taxonomy" id="1993540"/>
    <lineage>
        <taxon>Bacteria</taxon>
        <taxon>Bacillati</taxon>
        <taxon>Bacillota</taxon>
        <taxon>Bacilli</taxon>
        <taxon>Lactobacillales</taxon>
        <taxon>Lactobacillaceae</taxon>
        <taxon>Companilactobacillus</taxon>
    </lineage>
</organism>
<keyword evidence="1" id="KW-0678">Repressor</keyword>
<keyword evidence="4" id="KW-0804">Transcription</keyword>
<protein>
    <submittedName>
        <fullName evidence="6">MerR family transcriptional regulator</fullName>
    </submittedName>
</protein>
<dbReference type="AlphaFoldDB" id="A0A2N7ATH2"/>
<gene>
    <name evidence="6" type="ORF">CBP76_08045</name>
</gene>
<dbReference type="SMART" id="SM00422">
    <property type="entry name" value="HTH_MERR"/>
    <property type="match status" value="1"/>
</dbReference>
<accession>A0A2N7ATH2</accession>
<dbReference type="Gene3D" id="1.10.1660.10">
    <property type="match status" value="1"/>
</dbReference>
<dbReference type="InterPro" id="IPR047057">
    <property type="entry name" value="MerR_fam"/>
</dbReference>
<dbReference type="RefSeq" id="WP_102196387.1">
    <property type="nucleotide sequence ID" value="NZ_NIPR01000028.1"/>
</dbReference>
<evidence type="ECO:0000313" key="7">
    <source>
        <dbReference type="Proteomes" id="UP000235649"/>
    </source>
</evidence>
<evidence type="ECO:0000256" key="3">
    <source>
        <dbReference type="ARBA" id="ARBA00023125"/>
    </source>
</evidence>
<dbReference type="InterPro" id="IPR000551">
    <property type="entry name" value="MerR-type_HTH_dom"/>
</dbReference>
<evidence type="ECO:0000259" key="5">
    <source>
        <dbReference type="PROSITE" id="PS50937"/>
    </source>
</evidence>
<dbReference type="GO" id="GO:0003677">
    <property type="term" value="F:DNA binding"/>
    <property type="evidence" value="ECO:0007669"/>
    <property type="project" value="UniProtKB-KW"/>
</dbReference>
<evidence type="ECO:0000256" key="1">
    <source>
        <dbReference type="ARBA" id="ARBA00022491"/>
    </source>
</evidence>
<dbReference type="Pfam" id="PF13411">
    <property type="entry name" value="MerR_1"/>
    <property type="match status" value="1"/>
</dbReference>
<dbReference type="GO" id="GO:0003700">
    <property type="term" value="F:DNA-binding transcription factor activity"/>
    <property type="evidence" value="ECO:0007669"/>
    <property type="project" value="InterPro"/>
</dbReference>
<dbReference type="PROSITE" id="PS50937">
    <property type="entry name" value="HTH_MERR_2"/>
    <property type="match status" value="1"/>
</dbReference>
<comment type="caution">
    <text evidence="6">The sequence shown here is derived from an EMBL/GenBank/DDBJ whole genome shotgun (WGS) entry which is preliminary data.</text>
</comment>
<keyword evidence="3" id="KW-0238">DNA-binding</keyword>
<evidence type="ECO:0000256" key="2">
    <source>
        <dbReference type="ARBA" id="ARBA00023015"/>
    </source>
</evidence>
<dbReference type="PANTHER" id="PTHR30204">
    <property type="entry name" value="REDOX-CYCLING DRUG-SENSING TRANSCRIPTIONAL ACTIVATOR SOXR"/>
    <property type="match status" value="1"/>
</dbReference>
<dbReference type="OrthoDB" id="9811174at2"/>
<dbReference type="InterPro" id="IPR009061">
    <property type="entry name" value="DNA-bd_dom_put_sf"/>
</dbReference>
<dbReference type="PANTHER" id="PTHR30204:SF69">
    <property type="entry name" value="MERR-FAMILY TRANSCRIPTIONAL REGULATOR"/>
    <property type="match status" value="1"/>
</dbReference>
<dbReference type="Proteomes" id="UP000235649">
    <property type="component" value="Unassembled WGS sequence"/>
</dbReference>
<name>A0A2N7ATH2_9LACO</name>
<reference evidence="6 7" key="1">
    <citation type="submission" date="2017-05" db="EMBL/GenBank/DDBJ databases">
        <title>Lactobacillus nurukis nov., sp. nov., isolated from nuruk.</title>
        <authorList>
            <person name="Kim S.-J."/>
        </authorList>
    </citation>
    <scope>NUCLEOTIDE SEQUENCE [LARGE SCALE GENOMIC DNA]</scope>
    <source>
        <strain evidence="6 7">SYF10-1a</strain>
    </source>
</reference>
<keyword evidence="2" id="KW-0805">Transcription regulation</keyword>
<dbReference type="EMBL" id="NIPR01000028">
    <property type="protein sequence ID" value="PMD69461.1"/>
    <property type="molecule type" value="Genomic_DNA"/>
</dbReference>
<sequence>MTYSIGTVAEKSGISIYTLRYYDKMGLTPFVKRNEASGRREFTDSDLNFLSVITCLKGTGMPLNEIRNFVQCCMDGDNTLNQRLALFENQKEVVINQIGESLRNLQKIDHKIEYYKKAVKAGTEKAVTGKNNLPENHVPLNELIDELL</sequence>
<keyword evidence="7" id="KW-1185">Reference proteome</keyword>